<dbReference type="EMBL" id="JAINUG010000185">
    <property type="protein sequence ID" value="KAJ8389238.1"/>
    <property type="molecule type" value="Genomic_DNA"/>
</dbReference>
<sequence length="81" mass="8625">MQRFTNDDQVARLSPLELLEGWMSESGHGLACVETGGRPVGEEWGGAGFLLHTPTPQALSSGCGTTAPIVLLTRDDILLFV</sequence>
<comment type="caution">
    <text evidence="1">The sequence shown here is derived from an EMBL/GenBank/DDBJ whole genome shotgun (WGS) entry which is preliminary data.</text>
</comment>
<name>A0AAD7RSD1_9TELE</name>
<dbReference type="AlphaFoldDB" id="A0AAD7RSD1"/>
<keyword evidence="2" id="KW-1185">Reference proteome</keyword>
<protein>
    <submittedName>
        <fullName evidence="1">Uncharacterized protein</fullName>
    </submittedName>
</protein>
<accession>A0AAD7RSD1</accession>
<evidence type="ECO:0000313" key="1">
    <source>
        <dbReference type="EMBL" id="KAJ8389238.1"/>
    </source>
</evidence>
<reference evidence="1" key="1">
    <citation type="journal article" date="2023" name="Science">
        <title>Genome structures resolve the early diversification of teleost fishes.</title>
        <authorList>
            <person name="Parey E."/>
            <person name="Louis A."/>
            <person name="Montfort J."/>
            <person name="Bouchez O."/>
            <person name="Roques C."/>
            <person name="Iampietro C."/>
            <person name="Lluch J."/>
            <person name="Castinel A."/>
            <person name="Donnadieu C."/>
            <person name="Desvignes T."/>
            <person name="Floi Bucao C."/>
            <person name="Jouanno E."/>
            <person name="Wen M."/>
            <person name="Mejri S."/>
            <person name="Dirks R."/>
            <person name="Jansen H."/>
            <person name="Henkel C."/>
            <person name="Chen W.J."/>
            <person name="Zahm M."/>
            <person name="Cabau C."/>
            <person name="Klopp C."/>
            <person name="Thompson A.W."/>
            <person name="Robinson-Rechavi M."/>
            <person name="Braasch I."/>
            <person name="Lecointre G."/>
            <person name="Bobe J."/>
            <person name="Postlethwait J.H."/>
            <person name="Berthelot C."/>
            <person name="Roest Crollius H."/>
            <person name="Guiguen Y."/>
        </authorList>
    </citation>
    <scope>NUCLEOTIDE SEQUENCE</scope>
    <source>
        <strain evidence="1">NC1722</strain>
    </source>
</reference>
<organism evidence="1 2">
    <name type="scientific">Aldrovandia affinis</name>
    <dbReference type="NCBI Taxonomy" id="143900"/>
    <lineage>
        <taxon>Eukaryota</taxon>
        <taxon>Metazoa</taxon>
        <taxon>Chordata</taxon>
        <taxon>Craniata</taxon>
        <taxon>Vertebrata</taxon>
        <taxon>Euteleostomi</taxon>
        <taxon>Actinopterygii</taxon>
        <taxon>Neopterygii</taxon>
        <taxon>Teleostei</taxon>
        <taxon>Notacanthiformes</taxon>
        <taxon>Halosauridae</taxon>
        <taxon>Aldrovandia</taxon>
    </lineage>
</organism>
<dbReference type="Proteomes" id="UP001221898">
    <property type="component" value="Unassembled WGS sequence"/>
</dbReference>
<proteinExistence type="predicted"/>
<evidence type="ECO:0000313" key="2">
    <source>
        <dbReference type="Proteomes" id="UP001221898"/>
    </source>
</evidence>
<gene>
    <name evidence="1" type="ORF">AAFF_G00122580</name>
</gene>